<comment type="caution">
    <text evidence="4">The sequence shown here is derived from an EMBL/GenBank/DDBJ whole genome shotgun (WGS) entry which is preliminary data.</text>
</comment>
<dbReference type="InterPro" id="IPR051609">
    <property type="entry name" value="NmrA/Isoflavone_reductase-like"/>
</dbReference>
<dbReference type="Gene3D" id="3.90.25.10">
    <property type="entry name" value="UDP-galactose 4-epimerase, domain 1"/>
    <property type="match status" value="1"/>
</dbReference>
<dbReference type="PANTHER" id="PTHR47706:SF6">
    <property type="entry name" value="NMRA-LIKE FAMILY PROTEIN (AFU_ORTHOLOGUE AFUA_6G00280)"/>
    <property type="match status" value="1"/>
</dbReference>
<evidence type="ECO:0000259" key="3">
    <source>
        <dbReference type="Pfam" id="PF05368"/>
    </source>
</evidence>
<dbReference type="RefSeq" id="XP_040740991.1">
    <property type="nucleotide sequence ID" value="XM_040884260.1"/>
</dbReference>
<evidence type="ECO:0000313" key="5">
    <source>
        <dbReference type="Proteomes" id="UP000193922"/>
    </source>
</evidence>
<dbReference type="InterPro" id="IPR008030">
    <property type="entry name" value="NmrA-like"/>
</dbReference>
<proteinExistence type="predicted"/>
<sequence>RLRELQSLGAQVSTYADASSSAFASAFCDIDVVVSAIGFAAVPSQFAMIDGAIQAGVKWFIPSEFGVEYCTSSWLPFDGPLAAKRDVLMYLREKQGMIAHTAIYTGLALDYLDPRMLGLKLSRRSATLVGRGGTPMSCTCQQDVIRVIAEVV</sequence>
<organism evidence="4 5">
    <name type="scientific">Linderina pennispora</name>
    <dbReference type="NCBI Taxonomy" id="61395"/>
    <lineage>
        <taxon>Eukaryota</taxon>
        <taxon>Fungi</taxon>
        <taxon>Fungi incertae sedis</taxon>
        <taxon>Zoopagomycota</taxon>
        <taxon>Kickxellomycotina</taxon>
        <taxon>Kickxellomycetes</taxon>
        <taxon>Kickxellales</taxon>
        <taxon>Kickxellaceae</taxon>
        <taxon>Linderina</taxon>
    </lineage>
</organism>
<dbReference type="GO" id="GO:0016491">
    <property type="term" value="F:oxidoreductase activity"/>
    <property type="evidence" value="ECO:0007669"/>
    <property type="project" value="UniProtKB-KW"/>
</dbReference>
<gene>
    <name evidence="4" type="ORF">DL89DRAFT_214116</name>
</gene>
<dbReference type="InterPro" id="IPR036291">
    <property type="entry name" value="NAD(P)-bd_dom_sf"/>
</dbReference>
<keyword evidence="1" id="KW-0521">NADP</keyword>
<dbReference type="Pfam" id="PF05368">
    <property type="entry name" value="NmrA"/>
    <property type="match status" value="1"/>
</dbReference>
<keyword evidence="5" id="KW-1185">Reference proteome</keyword>
<dbReference type="AlphaFoldDB" id="A0A1Y1W0M2"/>
<evidence type="ECO:0000256" key="2">
    <source>
        <dbReference type="ARBA" id="ARBA00023002"/>
    </source>
</evidence>
<dbReference type="EMBL" id="MCFD01000013">
    <property type="protein sequence ID" value="ORX67069.1"/>
    <property type="molecule type" value="Genomic_DNA"/>
</dbReference>
<feature type="non-terminal residue" evidence="4">
    <location>
        <position position="152"/>
    </location>
</feature>
<dbReference type="OrthoDB" id="419598at2759"/>
<feature type="domain" description="NmrA-like" evidence="3">
    <location>
        <begin position="3"/>
        <end position="106"/>
    </location>
</feature>
<dbReference type="Proteomes" id="UP000193922">
    <property type="component" value="Unassembled WGS sequence"/>
</dbReference>
<dbReference type="Gene3D" id="3.40.50.720">
    <property type="entry name" value="NAD(P)-binding Rossmann-like Domain"/>
    <property type="match status" value="1"/>
</dbReference>
<dbReference type="PANTHER" id="PTHR47706">
    <property type="entry name" value="NMRA-LIKE FAMILY PROTEIN"/>
    <property type="match status" value="1"/>
</dbReference>
<evidence type="ECO:0000313" key="4">
    <source>
        <dbReference type="EMBL" id="ORX67069.1"/>
    </source>
</evidence>
<dbReference type="GeneID" id="63800908"/>
<evidence type="ECO:0000256" key="1">
    <source>
        <dbReference type="ARBA" id="ARBA00022857"/>
    </source>
</evidence>
<feature type="non-terminal residue" evidence="4">
    <location>
        <position position="1"/>
    </location>
</feature>
<reference evidence="4 5" key="1">
    <citation type="submission" date="2016-07" db="EMBL/GenBank/DDBJ databases">
        <title>Pervasive Adenine N6-methylation of Active Genes in Fungi.</title>
        <authorList>
            <consortium name="DOE Joint Genome Institute"/>
            <person name="Mondo S.J."/>
            <person name="Dannebaum R.O."/>
            <person name="Kuo R.C."/>
            <person name="Labutti K."/>
            <person name="Haridas S."/>
            <person name="Kuo A."/>
            <person name="Salamov A."/>
            <person name="Ahrendt S.R."/>
            <person name="Lipzen A."/>
            <person name="Sullivan W."/>
            <person name="Andreopoulos W.B."/>
            <person name="Clum A."/>
            <person name="Lindquist E."/>
            <person name="Daum C."/>
            <person name="Ramamoorthy G.K."/>
            <person name="Gryganskyi A."/>
            <person name="Culley D."/>
            <person name="Magnuson J.K."/>
            <person name="James T.Y."/>
            <person name="O'Malley M.A."/>
            <person name="Stajich J.E."/>
            <person name="Spatafora J.W."/>
            <person name="Visel A."/>
            <person name="Grigoriev I.V."/>
        </authorList>
    </citation>
    <scope>NUCLEOTIDE SEQUENCE [LARGE SCALE GENOMIC DNA]</scope>
    <source>
        <strain evidence="4 5">ATCC 12442</strain>
    </source>
</reference>
<name>A0A1Y1W0M2_9FUNG</name>
<accession>A0A1Y1W0M2</accession>
<dbReference type="SUPFAM" id="SSF51735">
    <property type="entry name" value="NAD(P)-binding Rossmann-fold domains"/>
    <property type="match status" value="1"/>
</dbReference>
<protein>
    <recommendedName>
        <fullName evidence="3">NmrA-like domain-containing protein</fullName>
    </recommendedName>
</protein>
<keyword evidence="2" id="KW-0560">Oxidoreductase</keyword>
<dbReference type="STRING" id="61395.A0A1Y1W0M2"/>